<comment type="caution">
    <text evidence="3">The sequence shown here is derived from an EMBL/GenBank/DDBJ whole genome shotgun (WGS) entry which is preliminary data.</text>
</comment>
<feature type="compositionally biased region" description="Acidic residues" evidence="1">
    <location>
        <begin position="32"/>
        <end position="42"/>
    </location>
</feature>
<accession>A0AAV4BB44</accession>
<keyword evidence="2" id="KW-1133">Transmembrane helix</keyword>
<dbReference type="AlphaFoldDB" id="A0AAV4BB44"/>
<evidence type="ECO:0000313" key="3">
    <source>
        <dbReference type="EMBL" id="GFO16377.1"/>
    </source>
</evidence>
<gene>
    <name evidence="3" type="ORF">PoB_004288200</name>
</gene>
<proteinExistence type="predicted"/>
<organism evidence="3 4">
    <name type="scientific">Plakobranchus ocellatus</name>
    <dbReference type="NCBI Taxonomy" id="259542"/>
    <lineage>
        <taxon>Eukaryota</taxon>
        <taxon>Metazoa</taxon>
        <taxon>Spiralia</taxon>
        <taxon>Lophotrochozoa</taxon>
        <taxon>Mollusca</taxon>
        <taxon>Gastropoda</taxon>
        <taxon>Heterobranchia</taxon>
        <taxon>Euthyneura</taxon>
        <taxon>Panpulmonata</taxon>
        <taxon>Sacoglossa</taxon>
        <taxon>Placobranchoidea</taxon>
        <taxon>Plakobranchidae</taxon>
        <taxon>Plakobranchus</taxon>
    </lineage>
</organism>
<dbReference type="Proteomes" id="UP000735302">
    <property type="component" value="Unassembled WGS sequence"/>
</dbReference>
<evidence type="ECO:0000256" key="1">
    <source>
        <dbReference type="SAM" id="MobiDB-lite"/>
    </source>
</evidence>
<evidence type="ECO:0000256" key="2">
    <source>
        <dbReference type="SAM" id="Phobius"/>
    </source>
</evidence>
<keyword evidence="4" id="KW-1185">Reference proteome</keyword>
<keyword evidence="2" id="KW-0472">Membrane</keyword>
<name>A0AAV4BB44_9GAST</name>
<evidence type="ECO:0000313" key="4">
    <source>
        <dbReference type="Proteomes" id="UP000735302"/>
    </source>
</evidence>
<feature type="transmembrane region" description="Helical" evidence="2">
    <location>
        <begin position="96"/>
        <end position="115"/>
    </location>
</feature>
<dbReference type="EMBL" id="BLXT01004660">
    <property type="protein sequence ID" value="GFO16377.1"/>
    <property type="molecule type" value="Genomic_DNA"/>
</dbReference>
<feature type="region of interest" description="Disordered" evidence="1">
    <location>
        <begin position="11"/>
        <end position="42"/>
    </location>
</feature>
<sequence length="116" mass="12943">MMVMIQHHHHHHHWKDSGDGDNEGAAAAAVAIDDDDDDDDDDVSSLNNIVPILSGQIDRPPLPSSRSDHYHRYVTTVLSPLTISTVEGTIMVYRGWTFMCVIVLPLAALWSYTFIC</sequence>
<keyword evidence="2" id="KW-0812">Transmembrane</keyword>
<reference evidence="3 4" key="1">
    <citation type="journal article" date="2021" name="Elife">
        <title>Chloroplast acquisition without the gene transfer in kleptoplastic sea slugs, Plakobranchus ocellatus.</title>
        <authorList>
            <person name="Maeda T."/>
            <person name="Takahashi S."/>
            <person name="Yoshida T."/>
            <person name="Shimamura S."/>
            <person name="Takaki Y."/>
            <person name="Nagai Y."/>
            <person name="Toyoda A."/>
            <person name="Suzuki Y."/>
            <person name="Arimoto A."/>
            <person name="Ishii H."/>
            <person name="Satoh N."/>
            <person name="Nishiyama T."/>
            <person name="Hasebe M."/>
            <person name="Maruyama T."/>
            <person name="Minagawa J."/>
            <person name="Obokata J."/>
            <person name="Shigenobu S."/>
        </authorList>
    </citation>
    <scope>NUCLEOTIDE SEQUENCE [LARGE SCALE GENOMIC DNA]</scope>
</reference>
<protein>
    <submittedName>
        <fullName evidence="3">Uncharacterized protein</fullName>
    </submittedName>
</protein>